<dbReference type="Proteomes" id="UP000644140">
    <property type="component" value="Chromosome"/>
</dbReference>
<dbReference type="RefSeq" id="WP_198114682.1">
    <property type="nucleotide sequence ID" value="NZ_CP066121.1"/>
</dbReference>
<dbReference type="InterPro" id="IPR043142">
    <property type="entry name" value="PapC-like_C_sf"/>
</dbReference>
<dbReference type="GO" id="GO:0009297">
    <property type="term" value="P:pilus assembly"/>
    <property type="evidence" value="ECO:0007669"/>
    <property type="project" value="InterPro"/>
</dbReference>
<sequence length="836" mass="93068">MRYISDSNPPSFLCRSLALILMSNLPAFATHVYANSLPPPPKDVSEVNGLFKLYLDLVVNQHATQQVVPVIVKGDYYFIQQSKLDELEIKIPLQNIDSQPETILTDLEIFTLGFSGKASDWVALNQIPELKYDYNSAKQYFSVDIPASWMPVQMRGQDSWFKAQTAESGTGLLNNYDFYSYRPEKGGNSTSLFTEQRFFSPYGVLKNTGIYQKTDLKSIVNDSKLNHDGYRRYDTTWQYDDPTTVLSYLAGDVTTGNKNAWGSSVRLGGLQIQRNFGTRPDLITYPLPQFKGEAALPSTVDLLINGQKTSTSEIQSGPFILNNMPFINGKGEAVIVTTDSVGRQVSTAVPFYVSNTLLKPGLLDYSLSLGQIREDYGIKNSSYGKFASSADARYGVNDWLTTEGRVEFSNALRLAGVGSVMKLKHFGVLSSSVSQSWADRELNRFENKNLNGNQYTLGYSYNQKRFGFGLNHSQRDKEFADLSKLQYSNLISANSTKNWVANTYFATENSGSFGVAYIRSKTNDIENKLMNLSWAPILPSYMRGATVSLSASRDFVEKDWSAAFQLSVPLSKRNTNTSLGYSKQSNGDYGYINFNQNIPMGGGFGFDVSRRYNENSDDFNQARVSYRNRYVNTDVGMSGDKNYNYWLGLTGSVILMSGDIFASNRLGQSFALIDTNKVADVPVHYENNLIGQSNSKGYIFVPTVTPYYAAKYTINPINLASNYNTTQVEKRIAAKLGSGVVVKFPIKQSYAANVYLVQENGQPIPVGAVVHRADHESSYVGMDGIAYLENLKAENSISIQLSDQKLCKANFLLDLKQAQQQIAVVKPVVCHEVVQP</sequence>
<gene>
    <name evidence="1" type="ORF">I9054_007380</name>
</gene>
<dbReference type="EMBL" id="CP092085">
    <property type="protein sequence ID" value="UUN99265.1"/>
    <property type="molecule type" value="Genomic_DNA"/>
</dbReference>
<accession>A0A8I1APQ6</accession>
<dbReference type="InterPro" id="IPR000015">
    <property type="entry name" value="Fimb_usher"/>
</dbReference>
<dbReference type="InterPro" id="IPR042186">
    <property type="entry name" value="FimD_plug_dom"/>
</dbReference>
<dbReference type="Gene3D" id="2.60.40.2610">
    <property type="entry name" value="Outer membrane usher protein FimD, plug domain"/>
    <property type="match status" value="1"/>
</dbReference>
<dbReference type="GO" id="GO:0015473">
    <property type="term" value="F:fimbrial usher porin activity"/>
    <property type="evidence" value="ECO:0007669"/>
    <property type="project" value="InterPro"/>
</dbReference>
<dbReference type="PANTHER" id="PTHR30451">
    <property type="entry name" value="OUTER MEMBRANE USHER PROTEIN"/>
    <property type="match status" value="1"/>
</dbReference>
<dbReference type="InterPro" id="IPR025949">
    <property type="entry name" value="PapC-like_C"/>
</dbReference>
<dbReference type="AlphaFoldDB" id="A0A8I1APQ6"/>
<name>A0A8I1APQ6_ACIBZ</name>
<dbReference type="Pfam" id="PF00577">
    <property type="entry name" value="Usher"/>
    <property type="match status" value="1"/>
</dbReference>
<dbReference type="Gene3D" id="2.60.40.3110">
    <property type="match status" value="1"/>
</dbReference>
<dbReference type="Pfam" id="PF13953">
    <property type="entry name" value="PapC_C"/>
    <property type="match status" value="1"/>
</dbReference>
<dbReference type="GO" id="GO:0009279">
    <property type="term" value="C:cell outer membrane"/>
    <property type="evidence" value="ECO:0007669"/>
    <property type="project" value="TreeGrafter"/>
</dbReference>
<dbReference type="Gene3D" id="2.60.40.2070">
    <property type="match status" value="1"/>
</dbReference>
<organism evidence="1 2">
    <name type="scientific">Acinetobacter bereziniae</name>
    <name type="common">Acinetobacter genomosp. 10</name>
    <dbReference type="NCBI Taxonomy" id="106648"/>
    <lineage>
        <taxon>Bacteria</taxon>
        <taxon>Pseudomonadati</taxon>
        <taxon>Pseudomonadota</taxon>
        <taxon>Gammaproteobacteria</taxon>
        <taxon>Moraxellales</taxon>
        <taxon>Moraxellaceae</taxon>
        <taxon>Acinetobacter</taxon>
    </lineage>
</organism>
<reference evidence="1" key="1">
    <citation type="submission" date="2022-02" db="EMBL/GenBank/DDBJ databases">
        <title>Characterization of Tn125 harboring carbapenem-resistant Acinetobacter bereziniae clinical isolates.</title>
        <authorList>
            <person name="Wong N.-K."/>
            <person name="Pan Q."/>
        </authorList>
    </citation>
    <scope>NUCLEOTIDE SEQUENCE</scope>
    <source>
        <strain evidence="1">GD03393</strain>
    </source>
</reference>
<protein>
    <submittedName>
        <fullName evidence="1">Fimbria/pilus outer membrane usher protein</fullName>
    </submittedName>
</protein>
<evidence type="ECO:0000313" key="1">
    <source>
        <dbReference type="EMBL" id="UUN99265.1"/>
    </source>
</evidence>
<proteinExistence type="predicted"/>
<dbReference type="PANTHER" id="PTHR30451:SF5">
    <property type="entry name" value="SLR0019 PROTEIN"/>
    <property type="match status" value="1"/>
</dbReference>
<evidence type="ECO:0000313" key="2">
    <source>
        <dbReference type="Proteomes" id="UP000644140"/>
    </source>
</evidence>